<dbReference type="NCBIfam" id="TIGR01410">
    <property type="entry name" value="tatB"/>
    <property type="match status" value="1"/>
</dbReference>
<evidence type="ECO:0000256" key="3">
    <source>
        <dbReference type="ARBA" id="ARBA00022475"/>
    </source>
</evidence>
<evidence type="ECO:0000256" key="11">
    <source>
        <dbReference type="SAM" id="Phobius"/>
    </source>
</evidence>
<comment type="function">
    <text evidence="9">Part of the twin-arginine translocation (Tat) system that transports large folded proteins containing a characteristic twin-arginine motif in their signal peptide across membranes. Together with TatC, TatB is part of a receptor directly interacting with Tat signal peptides. TatB may form an oligomeric binding site that transiently accommodates folded Tat precursor proteins before their translocation.</text>
</comment>
<dbReference type="InterPro" id="IPR003369">
    <property type="entry name" value="TatA/B/E"/>
</dbReference>
<dbReference type="PANTHER" id="PTHR33162">
    <property type="entry name" value="SEC-INDEPENDENT PROTEIN TRANSLOCASE PROTEIN TATA, CHLOROPLASTIC"/>
    <property type="match status" value="1"/>
</dbReference>
<keyword evidence="5 9" id="KW-0653">Protein transport</keyword>
<evidence type="ECO:0000313" key="12">
    <source>
        <dbReference type="EMBL" id="PSJ38879.1"/>
    </source>
</evidence>
<evidence type="ECO:0000256" key="8">
    <source>
        <dbReference type="ARBA" id="ARBA00023136"/>
    </source>
</evidence>
<dbReference type="Pfam" id="PF02416">
    <property type="entry name" value="TatA_B_E"/>
    <property type="match status" value="1"/>
</dbReference>
<proteinExistence type="inferred from homology"/>
<reference evidence="12 13" key="1">
    <citation type="submission" date="2018-03" db="EMBL/GenBank/DDBJ databases">
        <title>The draft genome of Sphingosinicella sp. GL-C-18.</title>
        <authorList>
            <person name="Liu L."/>
            <person name="Li L."/>
            <person name="Liang L."/>
            <person name="Zhang X."/>
            <person name="Wang T."/>
        </authorList>
    </citation>
    <scope>NUCLEOTIDE SEQUENCE [LARGE SCALE GENOMIC DNA]</scope>
    <source>
        <strain evidence="12 13">GL-C-18</strain>
    </source>
</reference>
<feature type="transmembrane region" description="Helical" evidence="11">
    <location>
        <begin position="6"/>
        <end position="22"/>
    </location>
</feature>
<evidence type="ECO:0000256" key="2">
    <source>
        <dbReference type="ARBA" id="ARBA00022448"/>
    </source>
</evidence>
<keyword evidence="2 9" id="KW-0813">Transport</keyword>
<evidence type="ECO:0000256" key="10">
    <source>
        <dbReference type="SAM" id="MobiDB-lite"/>
    </source>
</evidence>
<feature type="compositionally biased region" description="Low complexity" evidence="10">
    <location>
        <begin position="117"/>
        <end position="130"/>
    </location>
</feature>
<dbReference type="PRINTS" id="PR01506">
    <property type="entry name" value="TATBPROTEIN"/>
</dbReference>
<dbReference type="GO" id="GO:0008320">
    <property type="term" value="F:protein transmembrane transporter activity"/>
    <property type="evidence" value="ECO:0007669"/>
    <property type="project" value="UniProtKB-UniRule"/>
</dbReference>
<name>A0A2P7QLR0_9SPHN</name>
<dbReference type="Proteomes" id="UP000241167">
    <property type="component" value="Unassembled WGS sequence"/>
</dbReference>
<dbReference type="RefSeq" id="WP_106514073.1">
    <property type="nucleotide sequence ID" value="NZ_PXYI01000005.1"/>
</dbReference>
<dbReference type="Gene3D" id="1.20.5.3310">
    <property type="match status" value="1"/>
</dbReference>
<dbReference type="AlphaFoldDB" id="A0A2P7QLR0"/>
<keyword evidence="8 9" id="KW-0472">Membrane</keyword>
<dbReference type="EMBL" id="PXYI01000005">
    <property type="protein sequence ID" value="PSJ38879.1"/>
    <property type="molecule type" value="Genomic_DNA"/>
</dbReference>
<dbReference type="InterPro" id="IPR018448">
    <property type="entry name" value="TatB"/>
</dbReference>
<protein>
    <recommendedName>
        <fullName evidence="9">Sec-independent protein translocase protein TatB</fullName>
    </recommendedName>
</protein>
<dbReference type="OrthoDB" id="7206969at2"/>
<comment type="similarity">
    <text evidence="9">Belongs to the TatB family.</text>
</comment>
<comment type="subunit">
    <text evidence="9">The Tat system comprises two distinct complexes: a TatABC complex, containing multiple copies of TatA, TatB and TatC subunits, and a separate TatA complex, containing only TatA subunits. Substrates initially bind to the TatABC complex, which probably triggers association of the separate TatA complex to form the active translocon.</text>
</comment>
<evidence type="ECO:0000313" key="13">
    <source>
        <dbReference type="Proteomes" id="UP000241167"/>
    </source>
</evidence>
<evidence type="ECO:0000256" key="6">
    <source>
        <dbReference type="ARBA" id="ARBA00022989"/>
    </source>
</evidence>
<dbReference type="GO" id="GO:0043953">
    <property type="term" value="P:protein transport by the Tat complex"/>
    <property type="evidence" value="ECO:0007669"/>
    <property type="project" value="UniProtKB-UniRule"/>
</dbReference>
<dbReference type="HAMAP" id="MF_00237">
    <property type="entry name" value="TatB"/>
    <property type="match status" value="1"/>
</dbReference>
<keyword evidence="4 9" id="KW-0812">Transmembrane</keyword>
<feature type="compositionally biased region" description="Low complexity" evidence="10">
    <location>
        <begin position="147"/>
        <end position="159"/>
    </location>
</feature>
<accession>A0A2P7QLR0</accession>
<dbReference type="PANTHER" id="PTHR33162:SF1">
    <property type="entry name" value="SEC-INDEPENDENT PROTEIN TRANSLOCASE PROTEIN TATA, CHLOROPLASTIC"/>
    <property type="match status" value="1"/>
</dbReference>
<sequence>MFDIGYSELLVVAIVALIVIGPKDLPRVMRTVGQWVGRARGMARHFRSGIDTMIRESELEEMEKKWREENERIMREHPLGTSWDDPPALPAPPPSTAPAAAWVPDEGDDQGERGVTASDAADVAPVASDPLAEMLPSVPVPAPTPATPSLTKDAAATAEPPRPEAGQYSFLPDPSPRSDGPQDGNARRELP</sequence>
<keyword evidence="6 9" id="KW-1133">Transmembrane helix</keyword>
<evidence type="ECO:0000256" key="7">
    <source>
        <dbReference type="ARBA" id="ARBA00023010"/>
    </source>
</evidence>
<evidence type="ECO:0000256" key="5">
    <source>
        <dbReference type="ARBA" id="ARBA00022927"/>
    </source>
</evidence>
<evidence type="ECO:0000256" key="4">
    <source>
        <dbReference type="ARBA" id="ARBA00022692"/>
    </source>
</evidence>
<keyword evidence="7 9" id="KW-0811">Translocation</keyword>
<feature type="region of interest" description="Disordered" evidence="10">
    <location>
        <begin position="78"/>
        <end position="191"/>
    </location>
</feature>
<comment type="subcellular location">
    <subcellularLocation>
        <location evidence="9">Cell membrane</location>
        <topology evidence="9">Single-pass membrane protein</topology>
    </subcellularLocation>
    <subcellularLocation>
        <location evidence="1">Membrane</location>
        <topology evidence="1">Single-pass membrane protein</topology>
    </subcellularLocation>
</comment>
<keyword evidence="3 9" id="KW-1003">Cell membrane</keyword>
<evidence type="ECO:0000256" key="9">
    <source>
        <dbReference type="HAMAP-Rule" id="MF_00237"/>
    </source>
</evidence>
<comment type="caution">
    <text evidence="12">The sequence shown here is derived from an EMBL/GenBank/DDBJ whole genome shotgun (WGS) entry which is preliminary data.</text>
</comment>
<feature type="compositionally biased region" description="Pro residues" evidence="10">
    <location>
        <begin position="87"/>
        <end position="96"/>
    </location>
</feature>
<gene>
    <name evidence="9 12" type="primary">tatB</name>
    <name evidence="12" type="ORF">C7I55_16280</name>
</gene>
<dbReference type="GO" id="GO:0033281">
    <property type="term" value="C:TAT protein transport complex"/>
    <property type="evidence" value="ECO:0007669"/>
    <property type="project" value="UniProtKB-UniRule"/>
</dbReference>
<keyword evidence="13" id="KW-1185">Reference proteome</keyword>
<evidence type="ECO:0000256" key="1">
    <source>
        <dbReference type="ARBA" id="ARBA00004167"/>
    </source>
</evidence>
<organism evidence="12 13">
    <name type="scientific">Allosphingosinicella deserti</name>
    <dbReference type="NCBI Taxonomy" id="2116704"/>
    <lineage>
        <taxon>Bacteria</taxon>
        <taxon>Pseudomonadati</taxon>
        <taxon>Pseudomonadota</taxon>
        <taxon>Alphaproteobacteria</taxon>
        <taxon>Sphingomonadales</taxon>
        <taxon>Sphingomonadaceae</taxon>
        <taxon>Allosphingosinicella</taxon>
    </lineage>
</organism>